<comment type="caution">
    <text evidence="2">The sequence shown here is derived from an EMBL/GenBank/DDBJ whole genome shotgun (WGS) entry which is preliminary data.</text>
</comment>
<dbReference type="SUPFAM" id="SSF53756">
    <property type="entry name" value="UDP-Glycosyltransferase/glycogen phosphorylase"/>
    <property type="match status" value="1"/>
</dbReference>
<dbReference type="Pfam" id="PF06722">
    <property type="entry name" value="EryCIII-like_C"/>
    <property type="match status" value="1"/>
</dbReference>
<evidence type="ECO:0000313" key="2">
    <source>
        <dbReference type="EMBL" id="RLK52336.1"/>
    </source>
</evidence>
<dbReference type="Proteomes" id="UP000273158">
    <property type="component" value="Unassembled WGS sequence"/>
</dbReference>
<keyword evidence="3" id="KW-1185">Reference proteome</keyword>
<dbReference type="EMBL" id="RCDB01000001">
    <property type="protein sequence ID" value="RLK52336.1"/>
    <property type="molecule type" value="Genomic_DNA"/>
</dbReference>
<dbReference type="InterPro" id="IPR002213">
    <property type="entry name" value="UDP_glucos_trans"/>
</dbReference>
<keyword evidence="2" id="KW-0808">Transferase</keyword>
<dbReference type="GO" id="GO:0017000">
    <property type="term" value="P:antibiotic biosynthetic process"/>
    <property type="evidence" value="ECO:0007669"/>
    <property type="project" value="UniProtKB-ARBA"/>
</dbReference>
<dbReference type="OrthoDB" id="6620093at2"/>
<dbReference type="GO" id="GO:0016758">
    <property type="term" value="F:hexosyltransferase activity"/>
    <property type="evidence" value="ECO:0007669"/>
    <property type="project" value="UniProtKB-ARBA"/>
</dbReference>
<dbReference type="InterPro" id="IPR010610">
    <property type="entry name" value="EryCIII-like_C"/>
</dbReference>
<dbReference type="CDD" id="cd03784">
    <property type="entry name" value="GT1_Gtf-like"/>
    <property type="match status" value="1"/>
</dbReference>
<dbReference type="Gene3D" id="3.40.50.2000">
    <property type="entry name" value="Glycogen Phosphorylase B"/>
    <property type="match status" value="2"/>
</dbReference>
<name>A0A498CCJ6_9MICO</name>
<gene>
    <name evidence="2" type="ORF">C7474_0270</name>
</gene>
<feature type="domain" description="Erythromycin biosynthesis protein CIII-like C-terminal" evidence="1">
    <location>
        <begin position="303"/>
        <end position="405"/>
    </location>
</feature>
<reference evidence="2 3" key="1">
    <citation type="journal article" date="2015" name="Stand. Genomic Sci.">
        <title>Genomic Encyclopedia of Bacterial and Archaeal Type Strains, Phase III: the genomes of soil and plant-associated and newly described type strains.</title>
        <authorList>
            <person name="Whitman W.B."/>
            <person name="Woyke T."/>
            <person name="Klenk H.P."/>
            <person name="Zhou Y."/>
            <person name="Lilburn T.G."/>
            <person name="Beck B.J."/>
            <person name="De Vos P."/>
            <person name="Vandamme P."/>
            <person name="Eisen J.A."/>
            <person name="Garrity G."/>
            <person name="Hugenholtz P."/>
            <person name="Kyrpides N.C."/>
        </authorList>
    </citation>
    <scope>NUCLEOTIDE SEQUENCE [LARGE SCALE GENOMIC DNA]</scope>
    <source>
        <strain evidence="2 3">S2T63</strain>
    </source>
</reference>
<organism evidence="2 3">
    <name type="scientific">Microbacterium telephonicum</name>
    <dbReference type="NCBI Taxonomy" id="1714841"/>
    <lineage>
        <taxon>Bacteria</taxon>
        <taxon>Bacillati</taxon>
        <taxon>Actinomycetota</taxon>
        <taxon>Actinomycetes</taxon>
        <taxon>Micrococcales</taxon>
        <taxon>Microbacteriaceae</taxon>
        <taxon>Microbacterium</taxon>
    </lineage>
</organism>
<evidence type="ECO:0000259" key="1">
    <source>
        <dbReference type="Pfam" id="PF06722"/>
    </source>
</evidence>
<dbReference type="PANTHER" id="PTHR48050">
    <property type="entry name" value="STEROL 3-BETA-GLUCOSYLTRANSFERASE"/>
    <property type="match status" value="1"/>
</dbReference>
<proteinExistence type="predicted"/>
<dbReference type="InterPro" id="IPR050426">
    <property type="entry name" value="Glycosyltransferase_28"/>
</dbReference>
<dbReference type="GO" id="GO:0008194">
    <property type="term" value="F:UDP-glycosyltransferase activity"/>
    <property type="evidence" value="ECO:0007669"/>
    <property type="project" value="InterPro"/>
</dbReference>
<sequence length="421" mass="43979">MTRYLLSVQPFTGHVNPVLAVAAELVARDHDVRVYTGQAFAAAVTASGARLVPWREAPDFDEHDLPATFPRLRGKKGMRQVLVNVVDVFIATAPAQARDLAAEYARQPWDVIAGDEMSLGAAFFAQREGTIWATICIIPLNLAGAQGPPGGLGLAPGTNPLTRTRDALLRAAVPVLSGPISGALRRARAEAGVAPSRAGLDHQAFSPHLAVAAGCRLLDYGRTDRPASLRFVGALSRPSTAPFDPPPWWGELDGPLPVVHVTQGTQNIDPDDLLRPAMEALAGEPVLVVATTGIRGRDELPFPVPANVRVAGFLPHAHLLPKIETMVTNGGWGGTLGALSRGIPLVVAGGDLDKPEVAARVAWSGAGVNLKTGTPTAMQVRTAVRRVRADPSYRAAAQRVAAQLEAAGGAGAAASALETLA</sequence>
<dbReference type="FunFam" id="3.40.50.2000:FF:000072">
    <property type="entry name" value="Glycosyl transferase"/>
    <property type="match status" value="1"/>
</dbReference>
<evidence type="ECO:0000313" key="3">
    <source>
        <dbReference type="Proteomes" id="UP000273158"/>
    </source>
</evidence>
<dbReference type="AlphaFoldDB" id="A0A498CCJ6"/>
<dbReference type="RefSeq" id="WP_121056964.1">
    <property type="nucleotide sequence ID" value="NZ_RCDB01000001.1"/>
</dbReference>
<protein>
    <submittedName>
        <fullName evidence="2">UDP:flavonoid glycosyltransferase YjiC (YdhE family)</fullName>
    </submittedName>
</protein>
<accession>A0A498CCJ6</accession>
<dbReference type="PANTHER" id="PTHR48050:SF13">
    <property type="entry name" value="STEROL 3-BETA-GLUCOSYLTRANSFERASE UGT80A2"/>
    <property type="match status" value="1"/>
</dbReference>